<dbReference type="Proteomes" id="UP000297890">
    <property type="component" value="Unassembled WGS sequence"/>
</dbReference>
<gene>
    <name evidence="1" type="ORF">E4680_06660</name>
</gene>
<proteinExistence type="predicted"/>
<accession>A0A4Z0F981</accession>
<keyword evidence="2" id="KW-1185">Reference proteome</keyword>
<evidence type="ECO:0000313" key="2">
    <source>
        <dbReference type="Proteomes" id="UP000297890"/>
    </source>
</evidence>
<dbReference type="AlphaFoldDB" id="A0A4Z0F981"/>
<protein>
    <submittedName>
        <fullName evidence="1">DUF411 domain-containing protein</fullName>
    </submittedName>
</protein>
<dbReference type="OrthoDB" id="14727at2"/>
<dbReference type="InterPro" id="IPR007332">
    <property type="entry name" value="DUF411"/>
</dbReference>
<dbReference type="InterPro" id="IPR036249">
    <property type="entry name" value="Thioredoxin-like_sf"/>
</dbReference>
<reference evidence="1 2" key="1">
    <citation type="journal article" date="2019" name="ISME J.">
        <title>Candidatus Macondimonas diazotrophica, a novel gammaproteobacterial genus dominating crude-oil-contaminated coastal sediments.</title>
        <authorList>
            <person name="Karthikeyan S."/>
            <person name="Konstantinidis K."/>
        </authorList>
    </citation>
    <scope>NUCLEOTIDE SEQUENCE [LARGE SCALE GENOMIC DNA]</scope>
    <source>
        <strain evidence="1 2">KTK01</strain>
    </source>
</reference>
<evidence type="ECO:0000313" key="1">
    <source>
        <dbReference type="EMBL" id="TFZ82944.1"/>
    </source>
</evidence>
<sequence length="147" mass="15723">MRFHTIAPLFVLLLGFIVTTPLLAGTLPALTVYKDPRCGCCEAWARHMSEAGFAVTTRDVADLAERKRALGVPAHLGSCHTAQVGGYVIEGHVPAASVKRLLREKPAAVGLAVPGMPIGSPGMEGPNPEAYEVQIYDAHGSRVFDRY</sequence>
<comment type="caution">
    <text evidence="1">The sequence shown here is derived from an EMBL/GenBank/DDBJ whole genome shotgun (WGS) entry which is preliminary data.</text>
</comment>
<dbReference type="SUPFAM" id="SSF52833">
    <property type="entry name" value="Thioredoxin-like"/>
    <property type="match status" value="1"/>
</dbReference>
<dbReference type="RefSeq" id="WP_135281614.1">
    <property type="nucleotide sequence ID" value="NZ_SRIO01000006.1"/>
</dbReference>
<dbReference type="EMBL" id="SRIO01000006">
    <property type="protein sequence ID" value="TFZ82944.1"/>
    <property type="molecule type" value="Genomic_DNA"/>
</dbReference>
<name>A0A4Z0F981_9GAMM</name>
<organism evidence="1 2">
    <name type="scientific">Candidatus Macondimonas diazotrophica</name>
    <dbReference type="NCBI Taxonomy" id="2305248"/>
    <lineage>
        <taxon>Bacteria</taxon>
        <taxon>Pseudomonadati</taxon>
        <taxon>Pseudomonadota</taxon>
        <taxon>Gammaproteobacteria</taxon>
        <taxon>Chromatiales</taxon>
        <taxon>Ectothiorhodospiraceae</taxon>
        <taxon>Candidatus Macondimonas</taxon>
    </lineage>
</organism>
<dbReference type="Pfam" id="PF04214">
    <property type="entry name" value="DUF411"/>
    <property type="match status" value="1"/>
</dbReference>